<dbReference type="Pfam" id="PF01791">
    <property type="entry name" value="DeoC"/>
    <property type="match status" value="1"/>
</dbReference>
<keyword evidence="1" id="KW-0028">Amino-acid biosynthesis</keyword>
<proteinExistence type="inferred from homology"/>
<dbReference type="GO" id="GO:0008652">
    <property type="term" value="P:amino acid biosynthetic process"/>
    <property type="evidence" value="ECO:0007669"/>
    <property type="project" value="UniProtKB-KW"/>
</dbReference>
<dbReference type="GO" id="GO:0009073">
    <property type="term" value="P:aromatic amino acid family biosynthetic process"/>
    <property type="evidence" value="ECO:0007669"/>
    <property type="project" value="UniProtKB-KW"/>
</dbReference>
<organism evidence="7 8">
    <name type="scientific">Desulfatibacillum alkenivorans DSM 16219</name>
    <dbReference type="NCBI Taxonomy" id="1121393"/>
    <lineage>
        <taxon>Bacteria</taxon>
        <taxon>Pseudomonadati</taxon>
        <taxon>Thermodesulfobacteriota</taxon>
        <taxon>Desulfobacteria</taxon>
        <taxon>Desulfobacterales</taxon>
        <taxon>Desulfatibacillaceae</taxon>
        <taxon>Desulfatibacillum</taxon>
    </lineage>
</organism>
<dbReference type="InterPro" id="IPR010210">
    <property type="entry name" value="ADH_synthase"/>
</dbReference>
<dbReference type="InterPro" id="IPR041720">
    <property type="entry name" value="FbaB-like"/>
</dbReference>
<evidence type="ECO:0000313" key="8">
    <source>
        <dbReference type="Proteomes" id="UP000183994"/>
    </source>
</evidence>
<keyword evidence="3" id="KW-0057">Aromatic amino acid biosynthesis</keyword>
<dbReference type="SUPFAM" id="SSF51569">
    <property type="entry name" value="Aldolase"/>
    <property type="match status" value="1"/>
</dbReference>
<evidence type="ECO:0000256" key="3">
    <source>
        <dbReference type="ARBA" id="ARBA00023141"/>
    </source>
</evidence>
<dbReference type="SMART" id="SM01133">
    <property type="entry name" value="DeoC"/>
    <property type="match status" value="1"/>
</dbReference>
<evidence type="ECO:0000256" key="4">
    <source>
        <dbReference type="ARBA" id="ARBA00023270"/>
    </source>
</evidence>
<evidence type="ECO:0000256" key="5">
    <source>
        <dbReference type="NCBIfam" id="TIGR01949"/>
    </source>
</evidence>
<dbReference type="RefSeq" id="WP_073472178.1">
    <property type="nucleotide sequence ID" value="NZ_FQZU01000001.1"/>
</dbReference>
<dbReference type="PANTHER" id="PTHR47916:SF1">
    <property type="entry name" value="3-HYDROXY-5-PHOSPHONOOXYPENTANE-2,4-DIONE THIOLASE"/>
    <property type="match status" value="1"/>
</dbReference>
<reference evidence="8" key="1">
    <citation type="submission" date="2016-11" db="EMBL/GenBank/DDBJ databases">
        <authorList>
            <person name="Varghese N."/>
            <person name="Submissions S."/>
        </authorList>
    </citation>
    <scope>NUCLEOTIDE SEQUENCE [LARGE SCALE GENOMIC DNA]</scope>
    <source>
        <strain evidence="8">DSM 16219</strain>
    </source>
</reference>
<sequence length="264" mass="28202">MTFVGKQIRMERILNRKTRRTVLVPMDHGISVGPIDGLQDMKTAINSVAAGGANAVVVHKGLVMEGHRGDGPDIGLIIHLSASTSLSPFPNAKTLICTMEEAIKLGADAVSIHVNLGDGLEKDMLRDFGEISYQARTWGMPLLAMIYPRGEKIVDEYDVKYVKHAARLGHEMGADIVKVPYTGTPDSFHEVTSGCAIPVVIAGGAKMDSDRDILEMVKGSVEAGGAGVSIGRNVFQHAAPVKIVRAISSIVHDDASVEQALELL</sequence>
<dbReference type="Proteomes" id="UP000183994">
    <property type="component" value="Unassembled WGS sequence"/>
</dbReference>
<evidence type="ECO:0000256" key="6">
    <source>
        <dbReference type="PIRSR" id="PIRSR038992-1"/>
    </source>
</evidence>
<dbReference type="CDD" id="cd00958">
    <property type="entry name" value="DhnA"/>
    <property type="match status" value="1"/>
</dbReference>
<dbReference type="EMBL" id="FQZU01000001">
    <property type="protein sequence ID" value="SHI63788.1"/>
    <property type="molecule type" value="Genomic_DNA"/>
</dbReference>
<name>A0A1M6CST3_9BACT</name>
<feature type="active site" description="Schiff-base intermediate with dihydroxyacetone-P" evidence="6">
    <location>
        <position position="178"/>
    </location>
</feature>
<accession>A0A1M6CST3</accession>
<dbReference type="NCBIfam" id="TIGR01949">
    <property type="entry name" value="ADH_synth"/>
    <property type="match status" value="1"/>
</dbReference>
<dbReference type="OrthoDB" id="5915071at2"/>
<protein>
    <recommendedName>
        <fullName evidence="5">2-amino-3,7-dideoxy-D-threo-hept-6-ulosonate synthase</fullName>
        <ecNumber evidence="5">2.2.1.10</ecNumber>
    </recommendedName>
</protein>
<dbReference type="InterPro" id="IPR013785">
    <property type="entry name" value="Aldolase_TIM"/>
</dbReference>
<dbReference type="GO" id="GO:0016836">
    <property type="term" value="F:hydro-lyase activity"/>
    <property type="evidence" value="ECO:0007669"/>
    <property type="project" value="InterPro"/>
</dbReference>
<dbReference type="InterPro" id="IPR050456">
    <property type="entry name" value="DeoC/FbaB_aldolase"/>
</dbReference>
<feature type="active site" description="Proton donor" evidence="6">
    <location>
        <position position="147"/>
    </location>
</feature>
<evidence type="ECO:0000313" key="7">
    <source>
        <dbReference type="EMBL" id="SHI63788.1"/>
    </source>
</evidence>
<keyword evidence="8" id="KW-1185">Reference proteome</keyword>
<dbReference type="PANTHER" id="PTHR47916">
    <property type="entry name" value="FRUCTOSE-BISPHOSPHATE ALDOLASE CLASS 1"/>
    <property type="match status" value="1"/>
</dbReference>
<dbReference type="EC" id="2.2.1.10" evidence="5"/>
<dbReference type="NCBIfam" id="NF005556">
    <property type="entry name" value="PRK07226.1"/>
    <property type="match status" value="1"/>
</dbReference>
<dbReference type="HAMAP" id="MF_00960">
    <property type="entry name" value="ADH_synthase"/>
    <property type="match status" value="1"/>
</dbReference>
<keyword evidence="4" id="KW-0704">Schiff base</keyword>
<gene>
    <name evidence="7" type="ORF">SAMN02745216_00311</name>
</gene>
<dbReference type="GO" id="GO:0004332">
    <property type="term" value="F:fructose-bisphosphate aldolase activity"/>
    <property type="evidence" value="ECO:0007669"/>
    <property type="project" value="InterPro"/>
</dbReference>
<evidence type="ECO:0000256" key="2">
    <source>
        <dbReference type="ARBA" id="ARBA00022679"/>
    </source>
</evidence>
<dbReference type="PIRSF" id="PIRSF038992">
    <property type="entry name" value="Aldolase_Ia"/>
    <property type="match status" value="1"/>
</dbReference>
<evidence type="ECO:0000256" key="1">
    <source>
        <dbReference type="ARBA" id="ARBA00022605"/>
    </source>
</evidence>
<dbReference type="InterPro" id="IPR002915">
    <property type="entry name" value="DeoC/FbaB/LacD_aldolase"/>
</dbReference>
<dbReference type="Gene3D" id="3.20.20.70">
    <property type="entry name" value="Aldolase class I"/>
    <property type="match status" value="1"/>
</dbReference>
<dbReference type="GO" id="GO:0016740">
    <property type="term" value="F:transferase activity"/>
    <property type="evidence" value="ECO:0007669"/>
    <property type="project" value="UniProtKB-KW"/>
</dbReference>
<dbReference type="AlphaFoldDB" id="A0A1M6CST3"/>
<dbReference type="STRING" id="1121393.SAMN02745216_00311"/>
<keyword evidence="2" id="KW-0808">Transferase</keyword>